<evidence type="ECO:0000313" key="2">
    <source>
        <dbReference type="EMBL" id="RGP35235.1"/>
    </source>
</evidence>
<keyword evidence="3" id="KW-1185">Reference proteome</keyword>
<evidence type="ECO:0000313" key="3">
    <source>
        <dbReference type="Proteomes" id="UP000284547"/>
    </source>
</evidence>
<reference evidence="2 3" key="1">
    <citation type="submission" date="2018-08" db="EMBL/GenBank/DDBJ databases">
        <title>Flavobacterium tibetense sp. nov., isolated from a wetland YonghuCo on Tibetan Plateau.</title>
        <authorList>
            <person name="Phurbu D."/>
            <person name="Lu H."/>
            <person name="Xing P."/>
        </authorList>
    </citation>
    <scope>NUCLEOTIDE SEQUENCE [LARGE SCALE GENOMIC DNA]</scope>
    <source>
        <strain evidence="2 3">DJC</strain>
    </source>
</reference>
<comment type="caution">
    <text evidence="2">The sequence shown here is derived from an EMBL/GenBank/DDBJ whole genome shotgun (WGS) entry which is preliminary data.</text>
</comment>
<dbReference type="OrthoDB" id="7689275at2"/>
<proteinExistence type="predicted"/>
<dbReference type="AlphaFoldDB" id="A0A411YWX8"/>
<dbReference type="Proteomes" id="UP000284547">
    <property type="component" value="Unassembled WGS sequence"/>
</dbReference>
<feature type="domain" description="DUF6455" evidence="1">
    <location>
        <begin position="8"/>
        <end position="82"/>
    </location>
</feature>
<dbReference type="InterPro" id="IPR045601">
    <property type="entry name" value="DUF6455"/>
</dbReference>
<dbReference type="RefSeq" id="WP_118156121.1">
    <property type="nucleotide sequence ID" value="NZ_QWEY01000019.1"/>
</dbReference>
<organism evidence="2 3">
    <name type="scientific">Pseudotabrizicola alkalilacus</name>
    <dbReference type="NCBI Taxonomy" id="2305252"/>
    <lineage>
        <taxon>Bacteria</taxon>
        <taxon>Pseudomonadati</taxon>
        <taxon>Pseudomonadota</taxon>
        <taxon>Alphaproteobacteria</taxon>
        <taxon>Rhodobacterales</taxon>
        <taxon>Paracoccaceae</taxon>
        <taxon>Pseudotabrizicola</taxon>
    </lineage>
</organism>
<name>A0A411YWX8_9RHOB</name>
<gene>
    <name evidence="2" type="ORF">D1012_21260</name>
</gene>
<evidence type="ECO:0000259" key="1">
    <source>
        <dbReference type="Pfam" id="PF20056"/>
    </source>
</evidence>
<dbReference type="EMBL" id="QWEY01000019">
    <property type="protein sequence ID" value="RGP35235.1"/>
    <property type="molecule type" value="Genomic_DNA"/>
</dbReference>
<accession>A0A411YWX8</accession>
<sequence length="85" mass="8965">MIGYSETPLAWGLTRGMARVLGVNLAAAVVEGWLSRKELGHLVDRCEACSQKAACSAWLATAAGGPCPPVFCPNKSALEVLSLRH</sequence>
<dbReference type="Pfam" id="PF20056">
    <property type="entry name" value="DUF6455"/>
    <property type="match status" value="1"/>
</dbReference>
<protein>
    <recommendedName>
        <fullName evidence="1">DUF6455 domain-containing protein</fullName>
    </recommendedName>
</protein>